<dbReference type="Proteomes" id="UP001064489">
    <property type="component" value="Chromosome 10"/>
</dbReference>
<comment type="caution">
    <text evidence="1">The sequence shown here is derived from an EMBL/GenBank/DDBJ whole genome shotgun (WGS) entry which is preliminary data.</text>
</comment>
<dbReference type="AlphaFoldDB" id="A0AAD5IJ30"/>
<keyword evidence="2" id="KW-1185">Reference proteome</keyword>
<organism evidence="1 2">
    <name type="scientific">Acer negundo</name>
    <name type="common">Box elder</name>
    <dbReference type="NCBI Taxonomy" id="4023"/>
    <lineage>
        <taxon>Eukaryota</taxon>
        <taxon>Viridiplantae</taxon>
        <taxon>Streptophyta</taxon>
        <taxon>Embryophyta</taxon>
        <taxon>Tracheophyta</taxon>
        <taxon>Spermatophyta</taxon>
        <taxon>Magnoliopsida</taxon>
        <taxon>eudicotyledons</taxon>
        <taxon>Gunneridae</taxon>
        <taxon>Pentapetalae</taxon>
        <taxon>rosids</taxon>
        <taxon>malvids</taxon>
        <taxon>Sapindales</taxon>
        <taxon>Sapindaceae</taxon>
        <taxon>Hippocastanoideae</taxon>
        <taxon>Acereae</taxon>
        <taxon>Acer</taxon>
    </lineage>
</organism>
<name>A0AAD5IJ30_ACENE</name>
<accession>A0AAD5IJ30</accession>
<reference evidence="1" key="1">
    <citation type="journal article" date="2022" name="Plant J.">
        <title>Strategies of tolerance reflected in two North American maple genomes.</title>
        <authorList>
            <person name="McEvoy S.L."/>
            <person name="Sezen U.U."/>
            <person name="Trouern-Trend A."/>
            <person name="McMahon S.M."/>
            <person name="Schaberg P.G."/>
            <person name="Yang J."/>
            <person name="Wegrzyn J.L."/>
            <person name="Swenson N.G."/>
        </authorList>
    </citation>
    <scope>NUCLEOTIDE SEQUENCE</scope>
    <source>
        <strain evidence="1">91603</strain>
    </source>
</reference>
<evidence type="ECO:0000313" key="1">
    <source>
        <dbReference type="EMBL" id="KAI9165851.1"/>
    </source>
</evidence>
<gene>
    <name evidence="1" type="ORF">LWI28_021719</name>
</gene>
<evidence type="ECO:0000313" key="2">
    <source>
        <dbReference type="Proteomes" id="UP001064489"/>
    </source>
</evidence>
<protein>
    <submittedName>
        <fullName evidence="1">Uncharacterized protein</fullName>
    </submittedName>
</protein>
<sequence length="79" mass="8628">MAHELDMPSFGVDQGKKIMGGREVRDKVSQAGLAPKPKVGSTNFYNAKLEFEGRYDSKVASVSLEKRRGKKGGVDRDNG</sequence>
<reference evidence="1" key="2">
    <citation type="submission" date="2023-02" db="EMBL/GenBank/DDBJ databases">
        <authorList>
            <person name="Swenson N.G."/>
            <person name="Wegrzyn J.L."/>
            <person name="Mcevoy S.L."/>
        </authorList>
    </citation>
    <scope>NUCLEOTIDE SEQUENCE</scope>
    <source>
        <strain evidence="1">91603</strain>
        <tissue evidence="1">Leaf</tissue>
    </source>
</reference>
<dbReference type="EMBL" id="JAJSOW010000105">
    <property type="protein sequence ID" value="KAI9165851.1"/>
    <property type="molecule type" value="Genomic_DNA"/>
</dbReference>
<proteinExistence type="predicted"/>